<protein>
    <recommendedName>
        <fullName evidence="3">Pentatricopeptide repeat-containing protein</fullName>
    </recommendedName>
</protein>
<proteinExistence type="predicted"/>
<dbReference type="AlphaFoldDB" id="A0AAD9ZMV5"/>
<gene>
    <name evidence="1" type="ORF">Dsin_031440</name>
</gene>
<evidence type="ECO:0008006" key="3">
    <source>
        <dbReference type="Google" id="ProtNLM"/>
    </source>
</evidence>
<evidence type="ECO:0000313" key="2">
    <source>
        <dbReference type="Proteomes" id="UP001281410"/>
    </source>
</evidence>
<sequence>MLKAVEMLKRAISVGRGRWWPTSVTLDPCLDFLEGKGDVVGIEDIIKLLKKPLTRDIYLRWLRTCVAAGDSVWKVLDLMKLDGFSVDEETDKILKTG</sequence>
<reference evidence="1" key="1">
    <citation type="journal article" date="2023" name="Plant J.">
        <title>Genome sequences and population genomics provide insights into the demographic history, inbreeding, and mutation load of two 'living fossil' tree species of Dipteronia.</title>
        <authorList>
            <person name="Feng Y."/>
            <person name="Comes H.P."/>
            <person name="Chen J."/>
            <person name="Zhu S."/>
            <person name="Lu R."/>
            <person name="Zhang X."/>
            <person name="Li P."/>
            <person name="Qiu J."/>
            <person name="Olsen K.M."/>
            <person name="Qiu Y."/>
        </authorList>
    </citation>
    <scope>NUCLEOTIDE SEQUENCE</scope>
    <source>
        <strain evidence="1">NBL</strain>
    </source>
</reference>
<organism evidence="1 2">
    <name type="scientific">Dipteronia sinensis</name>
    <dbReference type="NCBI Taxonomy" id="43782"/>
    <lineage>
        <taxon>Eukaryota</taxon>
        <taxon>Viridiplantae</taxon>
        <taxon>Streptophyta</taxon>
        <taxon>Embryophyta</taxon>
        <taxon>Tracheophyta</taxon>
        <taxon>Spermatophyta</taxon>
        <taxon>Magnoliopsida</taxon>
        <taxon>eudicotyledons</taxon>
        <taxon>Gunneridae</taxon>
        <taxon>Pentapetalae</taxon>
        <taxon>rosids</taxon>
        <taxon>malvids</taxon>
        <taxon>Sapindales</taxon>
        <taxon>Sapindaceae</taxon>
        <taxon>Hippocastanoideae</taxon>
        <taxon>Acereae</taxon>
        <taxon>Dipteronia</taxon>
    </lineage>
</organism>
<evidence type="ECO:0000313" key="1">
    <source>
        <dbReference type="EMBL" id="KAK3184154.1"/>
    </source>
</evidence>
<dbReference type="Proteomes" id="UP001281410">
    <property type="component" value="Unassembled WGS sequence"/>
</dbReference>
<accession>A0AAD9ZMV5</accession>
<name>A0AAD9ZMV5_9ROSI</name>
<keyword evidence="2" id="KW-1185">Reference proteome</keyword>
<dbReference type="EMBL" id="JANJYJ010000010">
    <property type="protein sequence ID" value="KAK3184154.1"/>
    <property type="molecule type" value="Genomic_DNA"/>
</dbReference>
<comment type="caution">
    <text evidence="1">The sequence shown here is derived from an EMBL/GenBank/DDBJ whole genome shotgun (WGS) entry which is preliminary data.</text>
</comment>